<dbReference type="STRING" id="1121419.SAMN05443529_13233"/>
<dbReference type="PANTHER" id="PTHR30002">
    <property type="entry name" value="EPOXYQUEUOSINE REDUCTASE"/>
    <property type="match status" value="1"/>
</dbReference>
<evidence type="ECO:0000259" key="9">
    <source>
        <dbReference type="PROSITE" id="PS51379"/>
    </source>
</evidence>
<dbReference type="Pfam" id="PF13484">
    <property type="entry name" value="Fer4_16"/>
    <property type="match status" value="1"/>
</dbReference>
<dbReference type="PROSITE" id="PS00198">
    <property type="entry name" value="4FE4S_FER_1"/>
    <property type="match status" value="1"/>
</dbReference>
<keyword evidence="2" id="KW-0963">Cytoplasm</keyword>
<dbReference type="SUPFAM" id="SSF46548">
    <property type="entry name" value="alpha-helical ferredoxin"/>
    <property type="match status" value="1"/>
</dbReference>
<dbReference type="GO" id="GO:0046872">
    <property type="term" value="F:metal ion binding"/>
    <property type="evidence" value="ECO:0007669"/>
    <property type="project" value="UniProtKB-KW"/>
</dbReference>
<evidence type="ECO:0000256" key="1">
    <source>
        <dbReference type="ARBA" id="ARBA00022485"/>
    </source>
</evidence>
<dbReference type="InterPro" id="IPR013542">
    <property type="entry name" value="QueG_DUF1730"/>
</dbReference>
<evidence type="ECO:0000256" key="8">
    <source>
        <dbReference type="ARBA" id="ARBA00023014"/>
    </source>
</evidence>
<keyword evidence="7" id="KW-0408">Iron</keyword>
<protein>
    <submittedName>
        <fullName evidence="10">Epoxyqueuosine reductase</fullName>
    </submittedName>
</protein>
<dbReference type="InterPro" id="IPR017896">
    <property type="entry name" value="4Fe4S_Fe-S-bd"/>
</dbReference>
<keyword evidence="8" id="KW-0411">Iron-sulfur</keyword>
<keyword evidence="4" id="KW-0479">Metal-binding</keyword>
<dbReference type="OrthoDB" id="9784571at2"/>
<dbReference type="GO" id="GO:0051539">
    <property type="term" value="F:4 iron, 4 sulfur cluster binding"/>
    <property type="evidence" value="ECO:0007669"/>
    <property type="project" value="UniProtKB-KW"/>
</dbReference>
<proteinExistence type="predicted"/>
<keyword evidence="3" id="KW-0819">tRNA processing</keyword>
<dbReference type="PROSITE" id="PS51379">
    <property type="entry name" value="4FE4S_FER_2"/>
    <property type="match status" value="1"/>
</dbReference>
<keyword evidence="1" id="KW-0004">4Fe-4S</keyword>
<dbReference type="RefSeq" id="WP_092335436.1">
    <property type="nucleotide sequence ID" value="NZ_FNCP01000032.1"/>
</dbReference>
<dbReference type="PANTHER" id="PTHR30002:SF4">
    <property type="entry name" value="EPOXYQUEUOSINE REDUCTASE"/>
    <property type="match status" value="1"/>
</dbReference>
<evidence type="ECO:0000256" key="7">
    <source>
        <dbReference type="ARBA" id="ARBA00023004"/>
    </source>
</evidence>
<evidence type="ECO:0000256" key="6">
    <source>
        <dbReference type="ARBA" id="ARBA00023002"/>
    </source>
</evidence>
<sequence>MDLHEQLHWKKMIVEWARKLGFVSVGFTTAEPIEDLAAILQARVDQDWATPFESKEIQQRVAPKAVWPDCQTVVALAYPLPFTVSPQEGEGVISRSAVGEDYHRVVLRKVQELIDTMVNNNWLGLCRFQVDTGPLVERAFATRAGIGWIGRNQQLIIPGVGSFVTLALLLLDQELRPDDPLVLQLCGNCQKCATSCPAQIIGREPFPANKCVSYLTQSKELLTSEEISSLGLQIFGCDVCQEVCPHNQKWLEEEQTSLTAADSSSAARPALRRGVDLVETLNLTKGEFGQRFKITAAGWRGKGVLQRNAYLALRKVEETSAKQWINVHTIARAIPPRILPYVEREQE</sequence>
<dbReference type="Pfam" id="PF08331">
    <property type="entry name" value="QueG_DUF1730"/>
    <property type="match status" value="1"/>
</dbReference>
<reference evidence="11" key="1">
    <citation type="submission" date="2016-10" db="EMBL/GenBank/DDBJ databases">
        <authorList>
            <person name="Varghese N."/>
            <person name="Submissions S."/>
        </authorList>
    </citation>
    <scope>NUCLEOTIDE SEQUENCE [LARGE SCALE GENOMIC DNA]</scope>
    <source>
        <strain evidence="11">DSM 8344</strain>
    </source>
</reference>
<dbReference type="Proteomes" id="UP000198656">
    <property type="component" value="Unassembled WGS sequence"/>
</dbReference>
<evidence type="ECO:0000313" key="10">
    <source>
        <dbReference type="EMBL" id="SDI29169.1"/>
    </source>
</evidence>
<accession>A0A1G8JD27</accession>
<feature type="domain" description="4Fe-4S ferredoxin-type" evidence="9">
    <location>
        <begin position="178"/>
        <end position="206"/>
    </location>
</feature>
<evidence type="ECO:0000256" key="4">
    <source>
        <dbReference type="ARBA" id="ARBA00022723"/>
    </source>
</evidence>
<keyword evidence="6" id="KW-0560">Oxidoreductase</keyword>
<dbReference type="NCBIfam" id="TIGR00276">
    <property type="entry name" value="tRNA epoxyqueuosine(34) reductase QueG"/>
    <property type="match status" value="1"/>
</dbReference>
<keyword evidence="11" id="KW-1185">Reference proteome</keyword>
<gene>
    <name evidence="10" type="ORF">SAMN05443529_13233</name>
</gene>
<dbReference type="EMBL" id="FNCP01000032">
    <property type="protein sequence ID" value="SDI29169.1"/>
    <property type="molecule type" value="Genomic_DNA"/>
</dbReference>
<dbReference type="InterPro" id="IPR017900">
    <property type="entry name" value="4Fe4S_Fe_S_CS"/>
</dbReference>
<organism evidence="10 11">
    <name type="scientific">Desulfosporosinus hippei DSM 8344</name>
    <dbReference type="NCBI Taxonomy" id="1121419"/>
    <lineage>
        <taxon>Bacteria</taxon>
        <taxon>Bacillati</taxon>
        <taxon>Bacillota</taxon>
        <taxon>Clostridia</taxon>
        <taxon>Eubacteriales</taxon>
        <taxon>Desulfitobacteriaceae</taxon>
        <taxon>Desulfosporosinus</taxon>
    </lineage>
</organism>
<keyword evidence="5" id="KW-0671">Queuosine biosynthesis</keyword>
<dbReference type="InterPro" id="IPR004453">
    <property type="entry name" value="QueG"/>
</dbReference>
<name>A0A1G8JD27_9FIRM</name>
<dbReference type="AlphaFoldDB" id="A0A1G8JD27"/>
<evidence type="ECO:0000256" key="3">
    <source>
        <dbReference type="ARBA" id="ARBA00022694"/>
    </source>
</evidence>
<evidence type="ECO:0000256" key="5">
    <source>
        <dbReference type="ARBA" id="ARBA00022785"/>
    </source>
</evidence>
<evidence type="ECO:0000256" key="2">
    <source>
        <dbReference type="ARBA" id="ARBA00022490"/>
    </source>
</evidence>
<dbReference type="GO" id="GO:0052693">
    <property type="term" value="F:epoxyqueuosine reductase activity"/>
    <property type="evidence" value="ECO:0007669"/>
    <property type="project" value="TreeGrafter"/>
</dbReference>
<evidence type="ECO:0000313" key="11">
    <source>
        <dbReference type="Proteomes" id="UP000198656"/>
    </source>
</evidence>
<dbReference type="GO" id="GO:0008616">
    <property type="term" value="P:tRNA queuosine(34) biosynthetic process"/>
    <property type="evidence" value="ECO:0007669"/>
    <property type="project" value="UniProtKB-KW"/>
</dbReference>